<reference evidence="2 3" key="1">
    <citation type="submission" date="2017-01" db="EMBL/GenBank/DDBJ databases">
        <title>Genome sequence of Rhodoferax antarcticus ANT.BR, a psychrophilic purple nonsulfur bacterium from an Antarctic microbial mat.</title>
        <authorList>
            <person name="Baker J."/>
            <person name="Riester C."/>
            <person name="Skinner B."/>
            <person name="Newell A."/>
            <person name="Swingley W."/>
            <person name="Madigan M."/>
            <person name="Jung D."/>
            <person name="Asao M."/>
            <person name="Chen M."/>
            <person name="Loughlin P."/>
            <person name="Pan H."/>
            <person name="Lin S."/>
            <person name="Li N."/>
            <person name="Shaw J."/>
            <person name="Prado M."/>
            <person name="Sherman C."/>
            <person name="Li X."/>
            <person name="Tang J."/>
            <person name="Blankenship R."/>
            <person name="Zhao T."/>
            <person name="Touchman J."/>
            <person name="Sattley M."/>
        </authorList>
    </citation>
    <scope>NUCLEOTIDE SEQUENCE [LARGE SCALE GENOMIC DNA]</scope>
    <source>
        <strain evidence="2 3">ANT.BR</strain>
    </source>
</reference>
<keyword evidence="1" id="KW-0472">Membrane</keyword>
<keyword evidence="1" id="KW-1133">Transmembrane helix</keyword>
<name>A0A1Q8Y9A1_9BURK</name>
<feature type="transmembrane region" description="Helical" evidence="1">
    <location>
        <begin position="6"/>
        <end position="28"/>
    </location>
</feature>
<proteinExistence type="predicted"/>
<keyword evidence="1" id="KW-0812">Transmembrane</keyword>
<dbReference type="Proteomes" id="UP000185911">
    <property type="component" value="Unassembled WGS sequence"/>
</dbReference>
<comment type="caution">
    <text evidence="2">The sequence shown here is derived from an EMBL/GenBank/DDBJ whole genome shotgun (WGS) entry which is preliminary data.</text>
</comment>
<evidence type="ECO:0000313" key="2">
    <source>
        <dbReference type="EMBL" id="OLP04574.1"/>
    </source>
</evidence>
<keyword evidence="3" id="KW-1185">Reference proteome</keyword>
<evidence type="ECO:0000313" key="3">
    <source>
        <dbReference type="Proteomes" id="UP000185911"/>
    </source>
</evidence>
<protein>
    <submittedName>
        <fullName evidence="2">Uncharacterized protein</fullName>
    </submittedName>
</protein>
<dbReference type="EMBL" id="MSYM01000020">
    <property type="protein sequence ID" value="OLP04574.1"/>
    <property type="molecule type" value="Genomic_DNA"/>
</dbReference>
<evidence type="ECO:0000256" key="1">
    <source>
        <dbReference type="SAM" id="Phobius"/>
    </source>
</evidence>
<sequence>MSNPKTDAFCVGFFMGVCFVRVVSKRVYLLHLARRMMRLRNRCCGVRAV</sequence>
<gene>
    <name evidence="2" type="ORF">BLL52_4325</name>
</gene>
<dbReference type="AlphaFoldDB" id="A0A1Q8Y9A1"/>
<accession>A0A1Q8Y9A1</accession>
<organism evidence="2 3">
    <name type="scientific">Rhodoferax antarcticus ANT.BR</name>
    <dbReference type="NCBI Taxonomy" id="1111071"/>
    <lineage>
        <taxon>Bacteria</taxon>
        <taxon>Pseudomonadati</taxon>
        <taxon>Pseudomonadota</taxon>
        <taxon>Betaproteobacteria</taxon>
        <taxon>Burkholderiales</taxon>
        <taxon>Comamonadaceae</taxon>
        <taxon>Rhodoferax</taxon>
    </lineage>
</organism>